<dbReference type="InterPro" id="IPR036113">
    <property type="entry name" value="Asp/Glu-ADT_sf_sub_c"/>
</dbReference>
<dbReference type="EMBL" id="VLKH01000007">
    <property type="protein sequence ID" value="TWH78960.1"/>
    <property type="molecule type" value="Genomic_DNA"/>
</dbReference>
<comment type="function">
    <text evidence="3">Allows the formation of correctly charged Asn-tRNA(Asn) or Gln-tRNA(Gln) through the transamidation of misacylated Asp-tRNA(Asn) or Glu-tRNA(Gln) in organisms which lack either or both of asparaginyl-tRNA or glutaminyl-tRNA synthetases. The reaction takes place in the presence of glutamine and ATP through an activated phospho-Asp-tRNA(Asn) or phospho-Glu-tRNA(Gln).</text>
</comment>
<keyword evidence="7" id="KW-1185">Reference proteome</keyword>
<keyword evidence="6" id="KW-0808">Transferase</keyword>
<evidence type="ECO:0000313" key="7">
    <source>
        <dbReference type="Proteomes" id="UP000315343"/>
    </source>
</evidence>
<evidence type="ECO:0000256" key="4">
    <source>
        <dbReference type="ARBA" id="ARBA00047380"/>
    </source>
</evidence>
<organism evidence="6 7">
    <name type="scientific">Sedimentibacter saalensis</name>
    <dbReference type="NCBI Taxonomy" id="130788"/>
    <lineage>
        <taxon>Bacteria</taxon>
        <taxon>Bacillati</taxon>
        <taxon>Bacillota</taxon>
        <taxon>Tissierellia</taxon>
        <taxon>Sedimentibacter</taxon>
    </lineage>
</organism>
<protein>
    <submittedName>
        <fullName evidence="6">Aspartyl/glutamyl-tRNA(Asn/Gln) amidotransferase subunit C</fullName>
    </submittedName>
</protein>
<proteinExistence type="inferred from homology"/>
<comment type="catalytic activity">
    <reaction evidence="5">
        <text>L-glutamyl-tRNA(Gln) + L-glutamine + ATP + H2O = L-glutaminyl-tRNA(Gln) + L-glutamate + ADP + phosphate + H(+)</text>
        <dbReference type="Rhea" id="RHEA:17521"/>
        <dbReference type="Rhea" id="RHEA-COMP:9681"/>
        <dbReference type="Rhea" id="RHEA-COMP:9684"/>
        <dbReference type="ChEBI" id="CHEBI:15377"/>
        <dbReference type="ChEBI" id="CHEBI:15378"/>
        <dbReference type="ChEBI" id="CHEBI:29985"/>
        <dbReference type="ChEBI" id="CHEBI:30616"/>
        <dbReference type="ChEBI" id="CHEBI:43474"/>
        <dbReference type="ChEBI" id="CHEBI:58359"/>
        <dbReference type="ChEBI" id="CHEBI:78520"/>
        <dbReference type="ChEBI" id="CHEBI:78521"/>
        <dbReference type="ChEBI" id="CHEBI:456216"/>
    </reaction>
</comment>
<dbReference type="Gene3D" id="1.10.20.60">
    <property type="entry name" value="Glu-tRNAGln amidotransferase C subunit, N-terminal domain"/>
    <property type="match status" value="1"/>
</dbReference>
<comment type="catalytic activity">
    <reaction evidence="4">
        <text>L-aspartyl-tRNA(Asn) + L-glutamine + ATP + H2O = L-asparaginyl-tRNA(Asn) + L-glutamate + ADP + phosphate + 2 H(+)</text>
        <dbReference type="Rhea" id="RHEA:14513"/>
        <dbReference type="Rhea" id="RHEA-COMP:9674"/>
        <dbReference type="Rhea" id="RHEA-COMP:9677"/>
        <dbReference type="ChEBI" id="CHEBI:15377"/>
        <dbReference type="ChEBI" id="CHEBI:15378"/>
        <dbReference type="ChEBI" id="CHEBI:29985"/>
        <dbReference type="ChEBI" id="CHEBI:30616"/>
        <dbReference type="ChEBI" id="CHEBI:43474"/>
        <dbReference type="ChEBI" id="CHEBI:58359"/>
        <dbReference type="ChEBI" id="CHEBI:78515"/>
        <dbReference type="ChEBI" id="CHEBI:78516"/>
        <dbReference type="ChEBI" id="CHEBI:456216"/>
    </reaction>
</comment>
<evidence type="ECO:0000256" key="1">
    <source>
        <dbReference type="ARBA" id="ARBA00010757"/>
    </source>
</evidence>
<comment type="subunit">
    <text evidence="2">Heterotrimer of A, B and C subunits.</text>
</comment>
<dbReference type="InterPro" id="IPR003837">
    <property type="entry name" value="GatC"/>
</dbReference>
<evidence type="ECO:0000256" key="3">
    <source>
        <dbReference type="ARBA" id="ARBA00024799"/>
    </source>
</evidence>
<reference evidence="6 7" key="1">
    <citation type="submission" date="2019-07" db="EMBL/GenBank/DDBJ databases">
        <title>Genomic Encyclopedia of Type Strains, Phase I: the one thousand microbial genomes (KMG-I) project.</title>
        <authorList>
            <person name="Kyrpides N."/>
        </authorList>
    </citation>
    <scope>NUCLEOTIDE SEQUENCE [LARGE SCALE GENOMIC DNA]</scope>
    <source>
        <strain evidence="6 7">DSM 13558</strain>
    </source>
</reference>
<sequence length="96" mass="10748">MVTRDDIIKIAKLAKLSVEDDEIEALTHDMAEIIGFADTISSAVQDGFEGFDDINNITNAFHEDVVQESFDRELILKNRDGGEQGCFMVKKRSGRI</sequence>
<dbReference type="Proteomes" id="UP000315343">
    <property type="component" value="Unassembled WGS sequence"/>
</dbReference>
<evidence type="ECO:0000256" key="2">
    <source>
        <dbReference type="ARBA" id="ARBA00011123"/>
    </source>
</evidence>
<name>A0A562J7A5_9FIRM</name>
<gene>
    <name evidence="6" type="ORF">LY60_02485</name>
</gene>
<dbReference type="AlphaFoldDB" id="A0A562J7A5"/>
<dbReference type="GO" id="GO:0006450">
    <property type="term" value="P:regulation of translational fidelity"/>
    <property type="evidence" value="ECO:0007669"/>
    <property type="project" value="InterPro"/>
</dbReference>
<dbReference type="Pfam" id="PF02686">
    <property type="entry name" value="GatC"/>
    <property type="match status" value="1"/>
</dbReference>
<evidence type="ECO:0000313" key="6">
    <source>
        <dbReference type="EMBL" id="TWH78960.1"/>
    </source>
</evidence>
<comment type="similarity">
    <text evidence="1">Belongs to the GatC family.</text>
</comment>
<evidence type="ECO:0000256" key="5">
    <source>
        <dbReference type="ARBA" id="ARBA00047913"/>
    </source>
</evidence>
<comment type="caution">
    <text evidence="6">The sequence shown here is derived from an EMBL/GenBank/DDBJ whole genome shotgun (WGS) entry which is preliminary data.</text>
</comment>
<dbReference type="SUPFAM" id="SSF141000">
    <property type="entry name" value="Glu-tRNAGln amidotransferase C subunit"/>
    <property type="match status" value="1"/>
</dbReference>
<accession>A0A562J7A5</accession>
<dbReference type="GO" id="GO:0016740">
    <property type="term" value="F:transferase activity"/>
    <property type="evidence" value="ECO:0007669"/>
    <property type="project" value="UniProtKB-KW"/>
</dbReference>
<dbReference type="RefSeq" id="WP_145084080.1">
    <property type="nucleotide sequence ID" value="NZ_VLKH01000007.1"/>
</dbReference>
<dbReference type="OrthoDB" id="9813938at2"/>